<dbReference type="AlphaFoldDB" id="A0A2A4FRC9"/>
<comment type="caution">
    <text evidence="2">The sequence shown here is derived from an EMBL/GenBank/DDBJ whole genome shotgun (WGS) entry which is preliminary data.</text>
</comment>
<dbReference type="EMBL" id="NWUF01000031">
    <property type="protein sequence ID" value="PCE40262.1"/>
    <property type="molecule type" value="Genomic_DNA"/>
</dbReference>
<organism evidence="2 3">
    <name type="scientific">Rhizorhabdus dicambivorans</name>
    <dbReference type="NCBI Taxonomy" id="1850238"/>
    <lineage>
        <taxon>Bacteria</taxon>
        <taxon>Pseudomonadati</taxon>
        <taxon>Pseudomonadota</taxon>
        <taxon>Alphaproteobacteria</taxon>
        <taxon>Sphingomonadales</taxon>
        <taxon>Sphingomonadaceae</taxon>
        <taxon>Rhizorhabdus</taxon>
    </lineage>
</organism>
<dbReference type="InterPro" id="IPR014833">
    <property type="entry name" value="TnsA_N"/>
</dbReference>
<reference evidence="2 3" key="1">
    <citation type="submission" date="2017-09" db="EMBL/GenBank/DDBJ databases">
        <title>The Catabolism of 3,6-Dichlorosalicylic acid is Initiated by the Cytochrome P450 Monooxygenase DsmABC in Rhizorhabdus dicambivorans Ndbn-20.</title>
        <authorList>
            <person name="Na L."/>
        </authorList>
    </citation>
    <scope>NUCLEOTIDE SEQUENCE [LARGE SCALE GENOMIC DNA]</scope>
    <source>
        <strain evidence="2 3">Ndbn-20m</strain>
    </source>
</reference>
<protein>
    <recommendedName>
        <fullName evidence="1">TnsA endonuclease N-terminal domain-containing protein</fullName>
    </recommendedName>
</protein>
<dbReference type="Pfam" id="PF08722">
    <property type="entry name" value="Tn7_TnsA-like_N"/>
    <property type="match status" value="1"/>
</dbReference>
<keyword evidence="3" id="KW-1185">Reference proteome</keyword>
<gene>
    <name evidence="2" type="ORF">COO09_21050</name>
</gene>
<name>A0A2A4FRC9_9SPHN</name>
<evidence type="ECO:0000313" key="2">
    <source>
        <dbReference type="EMBL" id="PCE40262.1"/>
    </source>
</evidence>
<dbReference type="Proteomes" id="UP000218934">
    <property type="component" value="Unassembled WGS sequence"/>
</dbReference>
<dbReference type="OrthoDB" id="7594731at2"/>
<proteinExistence type="predicted"/>
<accession>A0A2A4FRC9</accession>
<dbReference type="KEGG" id="rdi:CMV14_12830"/>
<feature type="domain" description="TnsA endonuclease N-terminal" evidence="1">
    <location>
        <begin position="52"/>
        <end position="122"/>
    </location>
</feature>
<dbReference type="KEGG" id="rdi:CMV14_25560"/>
<sequence>MEGKLRRIPLSRRSHMIGSQSLETGVAEHESALERDFVTLTSFADACAVVTAQPVTVRFRQSGRARRYTPDFRVDWSAGSSELVEVKYRVDLRAGWQHLRPAFAAARRWAHEHGARFRIATELGIRGPRLEAAKRLLPLRNAPVDLALAELAVARARETAIDFIELVDALPASREVALGVVWRLIARGALIVDLSVPIVPGSSVRAA</sequence>
<evidence type="ECO:0000259" key="1">
    <source>
        <dbReference type="Pfam" id="PF08722"/>
    </source>
</evidence>
<evidence type="ECO:0000313" key="3">
    <source>
        <dbReference type="Proteomes" id="UP000218934"/>
    </source>
</evidence>